<dbReference type="EMBL" id="CP117167">
    <property type="protein sequence ID" value="WCT13473.1"/>
    <property type="molecule type" value="Genomic_DNA"/>
</dbReference>
<reference evidence="1 2" key="1">
    <citation type="submission" date="2023-02" db="EMBL/GenBank/DDBJ databases">
        <title>Genome sequence of Mucilaginibacter jinjuensis strain KACC 16571.</title>
        <authorList>
            <person name="Kim S."/>
            <person name="Heo J."/>
            <person name="Kwon S.-W."/>
        </authorList>
    </citation>
    <scope>NUCLEOTIDE SEQUENCE [LARGE SCALE GENOMIC DNA]</scope>
    <source>
        <strain evidence="1 2">KACC 16571</strain>
    </source>
</reference>
<dbReference type="SUPFAM" id="SSF82771">
    <property type="entry name" value="GIY-YIG endonuclease"/>
    <property type="match status" value="1"/>
</dbReference>
<name>A0ABY7TAX9_9SPHI</name>
<gene>
    <name evidence="1" type="ORF">PQO05_05935</name>
</gene>
<sequence>MNAVRQLFIQGKTKVFPYKEVFLNLIPARMIGAYLLFNEGKVIYCGRSDTDLRRRLRYHNYRPAATHFTFYPCRTPILSYLLEKRLYQRHLPALNFNYPAYPGGYGQQDTTILLPLFKKN</sequence>
<dbReference type="Proteomes" id="UP001216139">
    <property type="component" value="Chromosome"/>
</dbReference>
<keyword evidence="2" id="KW-1185">Reference proteome</keyword>
<evidence type="ECO:0000313" key="1">
    <source>
        <dbReference type="EMBL" id="WCT13473.1"/>
    </source>
</evidence>
<dbReference type="InterPro" id="IPR035901">
    <property type="entry name" value="GIY-YIG_endonuc_sf"/>
</dbReference>
<dbReference type="RefSeq" id="WP_273631766.1">
    <property type="nucleotide sequence ID" value="NZ_CP117167.1"/>
</dbReference>
<organism evidence="1 2">
    <name type="scientific">Mucilaginibacter jinjuensis</name>
    <dbReference type="NCBI Taxonomy" id="1176721"/>
    <lineage>
        <taxon>Bacteria</taxon>
        <taxon>Pseudomonadati</taxon>
        <taxon>Bacteroidota</taxon>
        <taxon>Sphingobacteriia</taxon>
        <taxon>Sphingobacteriales</taxon>
        <taxon>Sphingobacteriaceae</taxon>
        <taxon>Mucilaginibacter</taxon>
    </lineage>
</organism>
<proteinExistence type="predicted"/>
<evidence type="ECO:0000313" key="2">
    <source>
        <dbReference type="Proteomes" id="UP001216139"/>
    </source>
</evidence>
<accession>A0ABY7TAX9</accession>
<protein>
    <submittedName>
        <fullName evidence="1">GIY-YIG nuclease family protein</fullName>
    </submittedName>
</protein>